<dbReference type="InterPro" id="IPR012338">
    <property type="entry name" value="Beta-lactam/transpept-like"/>
</dbReference>
<dbReference type="Proteomes" id="UP000185696">
    <property type="component" value="Unassembled WGS sequence"/>
</dbReference>
<dbReference type="SUPFAM" id="SSF56601">
    <property type="entry name" value="beta-lactamase/transpeptidase-like"/>
    <property type="match status" value="1"/>
</dbReference>
<feature type="signal peptide" evidence="3">
    <location>
        <begin position="1"/>
        <end position="19"/>
    </location>
</feature>
<comment type="subcellular location">
    <subcellularLocation>
        <location evidence="1">Membrane</location>
    </subcellularLocation>
</comment>
<feature type="chain" id="PRO_5031509235" description="Beta-lactamase-related domain-containing protein" evidence="3">
    <location>
        <begin position="20"/>
        <end position="353"/>
    </location>
</feature>
<dbReference type="EMBL" id="MSIF01000019">
    <property type="protein sequence ID" value="OLF06833.1"/>
    <property type="molecule type" value="Genomic_DNA"/>
</dbReference>
<protein>
    <recommendedName>
        <fullName evidence="4">Beta-lactamase-related domain-containing protein</fullName>
    </recommendedName>
</protein>
<evidence type="ECO:0000313" key="6">
    <source>
        <dbReference type="Proteomes" id="UP000185696"/>
    </source>
</evidence>
<dbReference type="PANTHER" id="PTHR46825:SF11">
    <property type="entry name" value="PENICILLIN-BINDING PROTEIN 4"/>
    <property type="match status" value="1"/>
</dbReference>
<evidence type="ECO:0000256" key="2">
    <source>
        <dbReference type="ARBA" id="ARBA00023136"/>
    </source>
</evidence>
<evidence type="ECO:0000313" key="5">
    <source>
        <dbReference type="EMBL" id="OLF06833.1"/>
    </source>
</evidence>
<dbReference type="GO" id="GO:0016020">
    <property type="term" value="C:membrane"/>
    <property type="evidence" value="ECO:0007669"/>
    <property type="project" value="UniProtKB-SubCell"/>
</dbReference>
<name>A0A7Z1AVJ5_9PSEU</name>
<feature type="domain" description="Beta-lactamase-related" evidence="4">
    <location>
        <begin position="43"/>
        <end position="328"/>
    </location>
</feature>
<accession>A0A7Z1AVJ5</accession>
<reference evidence="5 6" key="1">
    <citation type="submission" date="2016-12" db="EMBL/GenBank/DDBJ databases">
        <title>The draft genome sequence of Actinophytocola xinjiangensis.</title>
        <authorList>
            <person name="Wang W."/>
            <person name="Yuan L."/>
        </authorList>
    </citation>
    <scope>NUCLEOTIDE SEQUENCE [LARGE SCALE GENOMIC DNA]</scope>
    <source>
        <strain evidence="5 6">CGMCC 4.4663</strain>
    </source>
</reference>
<sequence>MFRRTFLPALLLVLTAACSKEQIVRGTPVDQVIDENWPSGTDGVVVLADGTDLLTCRGLGFADREARTPSGCDTVYDIGSITKAITGTAILKLEAMGALDVDDPISAHLGPVPADKRDLTVHHLLTHTAGLPESLGDDYDPLTRDDMIAAALRAPLTTVGEYRYSNVGFSLLAAIIEKASGQDYERFLAEHLFTPAGMTATGYVLPDRDPTRVAVEYDEHGQPRGRPYEHPWAADGPYWNLRGNGGLLSTPRDLYRLHVALTGDTILDDRAKERLFTPRVDSEDSQAGYGWSLLALGDDRVAAHTGGNGWSYAAYARFLGSGRMVFLVANHGSAALEDSVVDLTSALATVEYP</sequence>
<gene>
    <name evidence="5" type="ORF">BLA60_30255</name>
</gene>
<evidence type="ECO:0000256" key="1">
    <source>
        <dbReference type="ARBA" id="ARBA00004370"/>
    </source>
</evidence>
<dbReference type="RefSeq" id="WP_075136434.1">
    <property type="nucleotide sequence ID" value="NZ_MSIF01000019.1"/>
</dbReference>
<dbReference type="AlphaFoldDB" id="A0A7Z1AVJ5"/>
<dbReference type="PROSITE" id="PS51257">
    <property type="entry name" value="PROKAR_LIPOPROTEIN"/>
    <property type="match status" value="1"/>
</dbReference>
<keyword evidence="6" id="KW-1185">Reference proteome</keyword>
<keyword evidence="3" id="KW-0732">Signal</keyword>
<dbReference type="InterPro" id="IPR001466">
    <property type="entry name" value="Beta-lactam-related"/>
</dbReference>
<evidence type="ECO:0000259" key="4">
    <source>
        <dbReference type="Pfam" id="PF00144"/>
    </source>
</evidence>
<dbReference type="Pfam" id="PF00144">
    <property type="entry name" value="Beta-lactamase"/>
    <property type="match status" value="1"/>
</dbReference>
<dbReference type="InterPro" id="IPR050491">
    <property type="entry name" value="AmpC-like"/>
</dbReference>
<keyword evidence="2" id="KW-0472">Membrane</keyword>
<proteinExistence type="predicted"/>
<evidence type="ECO:0000256" key="3">
    <source>
        <dbReference type="SAM" id="SignalP"/>
    </source>
</evidence>
<comment type="caution">
    <text evidence="5">The sequence shown here is derived from an EMBL/GenBank/DDBJ whole genome shotgun (WGS) entry which is preliminary data.</text>
</comment>
<dbReference type="Gene3D" id="3.40.710.10">
    <property type="entry name" value="DD-peptidase/beta-lactamase superfamily"/>
    <property type="match status" value="1"/>
</dbReference>
<dbReference type="PANTHER" id="PTHR46825">
    <property type="entry name" value="D-ALANYL-D-ALANINE-CARBOXYPEPTIDASE/ENDOPEPTIDASE AMPH"/>
    <property type="match status" value="1"/>
</dbReference>
<organism evidence="5 6">
    <name type="scientific">Actinophytocola xinjiangensis</name>
    <dbReference type="NCBI Taxonomy" id="485602"/>
    <lineage>
        <taxon>Bacteria</taxon>
        <taxon>Bacillati</taxon>
        <taxon>Actinomycetota</taxon>
        <taxon>Actinomycetes</taxon>
        <taxon>Pseudonocardiales</taxon>
        <taxon>Pseudonocardiaceae</taxon>
    </lineage>
</organism>